<gene>
    <name evidence="2" type="ORF">S06H3_47498</name>
</gene>
<dbReference type="PANTHER" id="PTHR22916">
    <property type="entry name" value="GLYCOSYLTRANSFERASE"/>
    <property type="match status" value="1"/>
</dbReference>
<evidence type="ECO:0000259" key="1">
    <source>
        <dbReference type="Pfam" id="PF00535"/>
    </source>
</evidence>
<dbReference type="PANTHER" id="PTHR22916:SF65">
    <property type="entry name" value="SLR1065 PROTEIN"/>
    <property type="match status" value="1"/>
</dbReference>
<dbReference type="InterPro" id="IPR029044">
    <property type="entry name" value="Nucleotide-diphossugar_trans"/>
</dbReference>
<accession>X1PUQ7</accession>
<dbReference type="InterPro" id="IPR001173">
    <property type="entry name" value="Glyco_trans_2-like"/>
</dbReference>
<organism evidence="2">
    <name type="scientific">marine sediment metagenome</name>
    <dbReference type="NCBI Taxonomy" id="412755"/>
    <lineage>
        <taxon>unclassified sequences</taxon>
        <taxon>metagenomes</taxon>
        <taxon>ecological metagenomes</taxon>
    </lineage>
</organism>
<evidence type="ECO:0000313" key="2">
    <source>
        <dbReference type="EMBL" id="GAI34604.1"/>
    </source>
</evidence>
<proteinExistence type="predicted"/>
<dbReference type="EMBL" id="BARV01029839">
    <property type="protein sequence ID" value="GAI34604.1"/>
    <property type="molecule type" value="Genomic_DNA"/>
</dbReference>
<comment type="caution">
    <text evidence="2">The sequence shown here is derived from an EMBL/GenBank/DDBJ whole genome shotgun (WGS) entry which is preliminary data.</text>
</comment>
<protein>
    <recommendedName>
        <fullName evidence="1">Glycosyltransferase 2-like domain-containing protein</fullName>
    </recommendedName>
</protein>
<reference evidence="2" key="1">
    <citation type="journal article" date="2014" name="Front. Microbiol.">
        <title>High frequency of phylogenetically diverse reductive dehalogenase-homologous genes in deep subseafloor sedimentary metagenomes.</title>
        <authorList>
            <person name="Kawai M."/>
            <person name="Futagami T."/>
            <person name="Toyoda A."/>
            <person name="Takaki Y."/>
            <person name="Nishi S."/>
            <person name="Hori S."/>
            <person name="Arai W."/>
            <person name="Tsubouchi T."/>
            <person name="Morono Y."/>
            <person name="Uchiyama I."/>
            <person name="Ito T."/>
            <person name="Fujiyama A."/>
            <person name="Inagaki F."/>
            <person name="Takami H."/>
        </authorList>
    </citation>
    <scope>NUCLEOTIDE SEQUENCE</scope>
    <source>
        <strain evidence="2">Expedition CK06-06</strain>
    </source>
</reference>
<dbReference type="CDD" id="cd06433">
    <property type="entry name" value="GT_2_WfgS_like"/>
    <property type="match status" value="1"/>
</dbReference>
<feature type="non-terminal residue" evidence="2">
    <location>
        <position position="181"/>
    </location>
</feature>
<dbReference type="Gene3D" id="3.90.550.10">
    <property type="entry name" value="Spore Coat Polysaccharide Biosynthesis Protein SpsA, Chain A"/>
    <property type="match status" value="1"/>
</dbReference>
<name>X1PUQ7_9ZZZZ</name>
<dbReference type="SUPFAM" id="SSF53448">
    <property type="entry name" value="Nucleotide-diphospho-sugar transferases"/>
    <property type="match status" value="1"/>
</dbReference>
<feature type="domain" description="Glycosyltransferase 2-like" evidence="1">
    <location>
        <begin position="42"/>
        <end position="150"/>
    </location>
</feature>
<dbReference type="Pfam" id="PF00535">
    <property type="entry name" value="Glycos_transf_2"/>
    <property type="match status" value="1"/>
</dbReference>
<sequence length="181" mass="20135">MRSPTLTHLPPPPAGKTGWPWIEESPQLPDTLPDGSLWPRVSIITPSYNQGQFIEETIRSVLLQGYANLEYIIMDGGSTDDSVEIIRKYEPWLTYWVSEPDRGQAHAIDKGFARSTGEILAWLNSDDTYLPGAIAKSVRLLNDDPNAEAICGGELQIDSQGIVIAERFVQSAELHDLLQFN</sequence>
<dbReference type="AlphaFoldDB" id="X1PUQ7"/>